<reference evidence="5" key="2">
    <citation type="submission" date="2020-05" db="EMBL/GenBank/DDBJ databases">
        <title>Complete genome sequence of Bradyrhizobium diazoefficiens XF10 isolated from soybean nodule.</title>
        <authorList>
            <person name="Noda R."/>
            <person name="Kakizaki K."/>
            <person name="Minamisawa K."/>
        </authorList>
    </citation>
    <scope>NUCLEOTIDE SEQUENCE</scope>
    <source>
        <strain evidence="5">XF10</strain>
    </source>
</reference>
<sequence length="76" mass="8325">MLDFGSRASLRMLASRWGDRITYVADDAKDRLGLSAALVRPDGFVAWACDGTPDDEEVAQAASRWFGQSMEAQAFP</sequence>
<evidence type="ECO:0000313" key="5">
    <source>
        <dbReference type="EMBL" id="BCE95097.1"/>
    </source>
</evidence>
<dbReference type="AlphaFoldDB" id="A0A809ZQL2"/>
<evidence type="ECO:0008006" key="6">
    <source>
        <dbReference type="Google" id="ProtNLM"/>
    </source>
</evidence>
<gene>
    <name evidence="5" type="ORF">XF10B_78950</name>
    <name evidence="1" type="ORF">XF1B_80230</name>
    <name evidence="2" type="ORF">XF4B_79500</name>
    <name evidence="3" type="ORF">XF5B_78480</name>
    <name evidence="4" type="ORF">XF6B_78190</name>
</gene>
<name>A0A809ZQL2_9BRAD</name>
<dbReference type="EMBL" id="AP023099">
    <property type="protein sequence ID" value="BCE95097.1"/>
    <property type="molecule type" value="Genomic_DNA"/>
</dbReference>
<proteinExistence type="predicted"/>
<reference evidence="3" key="4">
    <citation type="submission" date="2020-05" db="EMBL/GenBank/DDBJ databases">
        <title>Complete genome sequence of Bradyrhizobium diazoefficiens XF5 isolated from soybean nodule.</title>
        <authorList>
            <person name="Noda R."/>
            <person name="Kakizaki K."/>
            <person name="Minamisawa K."/>
        </authorList>
    </citation>
    <scope>NUCLEOTIDE SEQUENCE</scope>
    <source>
        <strain evidence="3">XF5</strain>
    </source>
</reference>
<organism evidence="2">
    <name type="scientific">Bradyrhizobium diazoefficiens</name>
    <dbReference type="NCBI Taxonomy" id="1355477"/>
    <lineage>
        <taxon>Bacteria</taxon>
        <taxon>Pseudomonadati</taxon>
        <taxon>Pseudomonadota</taxon>
        <taxon>Alphaproteobacteria</taxon>
        <taxon>Hyphomicrobiales</taxon>
        <taxon>Nitrobacteraceae</taxon>
        <taxon>Bradyrhizobium</taxon>
    </lineage>
</organism>
<evidence type="ECO:0000313" key="2">
    <source>
        <dbReference type="EMBL" id="BCE51601.1"/>
    </source>
</evidence>
<reference evidence="4" key="5">
    <citation type="submission" date="2020-05" db="EMBL/GenBank/DDBJ databases">
        <title>Complete genome sequence of Bradyrhizobium diazoefficiens XF6 isolated from soybean nodule.</title>
        <authorList>
            <person name="Noda R."/>
            <person name="Kakizaki K."/>
            <person name="Minamisawa K."/>
        </authorList>
    </citation>
    <scope>NUCLEOTIDE SEQUENCE</scope>
    <source>
        <strain evidence="4">XF6</strain>
    </source>
</reference>
<dbReference type="EMBL" id="AP023091">
    <property type="protein sequence ID" value="BCE25342.1"/>
    <property type="molecule type" value="Genomic_DNA"/>
</dbReference>
<reference evidence="2" key="3">
    <citation type="submission" date="2020-05" db="EMBL/GenBank/DDBJ databases">
        <title>Complete genome sequence of Bradyrhizobium diazoefficiens XF4 isolated from soybean nodule.</title>
        <authorList>
            <person name="Noda R."/>
            <person name="Kakizaki K."/>
            <person name="Minamisawa K."/>
        </authorList>
    </citation>
    <scope>NUCLEOTIDE SEQUENCE</scope>
    <source>
        <strain evidence="2">XF4</strain>
    </source>
</reference>
<dbReference type="Gene3D" id="3.40.30.120">
    <property type="match status" value="1"/>
</dbReference>
<reference evidence="1" key="1">
    <citation type="submission" date="2020-05" db="EMBL/GenBank/DDBJ databases">
        <title>Complete genome sequence of Bradyrhizobium diazoefficiens XF1 isolated from soybean nodule.</title>
        <authorList>
            <person name="Noda R."/>
            <person name="Kakizaki K."/>
            <person name="Minamisawa K."/>
        </authorList>
    </citation>
    <scope>NUCLEOTIDE SEQUENCE</scope>
    <source>
        <strain evidence="1">XF1</strain>
    </source>
</reference>
<evidence type="ECO:0000313" key="1">
    <source>
        <dbReference type="EMBL" id="BCE25342.1"/>
    </source>
</evidence>
<dbReference type="Pfam" id="PF21274">
    <property type="entry name" value="Rng_hyd_C"/>
    <property type="match status" value="1"/>
</dbReference>
<protein>
    <recommendedName>
        <fullName evidence="6">FAD-dependent oxidoreductase</fullName>
    </recommendedName>
</protein>
<dbReference type="EMBL" id="AP023094">
    <property type="protein sequence ID" value="BCE51601.1"/>
    <property type="molecule type" value="Genomic_DNA"/>
</dbReference>
<dbReference type="EMBL" id="AP023096">
    <property type="protein sequence ID" value="BCE69020.1"/>
    <property type="molecule type" value="Genomic_DNA"/>
</dbReference>
<accession>A0A809ZQL2</accession>
<evidence type="ECO:0000313" key="4">
    <source>
        <dbReference type="EMBL" id="BCE69020.1"/>
    </source>
</evidence>
<evidence type="ECO:0000313" key="3">
    <source>
        <dbReference type="EMBL" id="BCE60336.1"/>
    </source>
</evidence>
<dbReference type="EMBL" id="AP023095">
    <property type="protein sequence ID" value="BCE60336.1"/>
    <property type="molecule type" value="Genomic_DNA"/>
</dbReference>